<proteinExistence type="predicted"/>
<dbReference type="AlphaFoldDB" id="A0A239L6H0"/>
<protein>
    <submittedName>
        <fullName evidence="1">Outer membrane protein beta-barrel domain-containing protein</fullName>
    </submittedName>
</protein>
<evidence type="ECO:0000313" key="1">
    <source>
        <dbReference type="EMBL" id="SNT25890.1"/>
    </source>
</evidence>
<dbReference type="OrthoDB" id="975478at2"/>
<accession>A0A239L6H0</accession>
<sequence>MGPESFENNIQKKFENQTTKAPVGTWANIESSLNAQLVATYASQHSMYKWLSVAAVFIAVLMTGALLYPSNSETQQANNEGVYNALLSSDFDYNSYYSHSNSGISAGDLSFTGIAPLDNVQDDAEDSSGEMIINTRSEVFFVNSRRPSLEAENTTPEIHRYYLVGNFSRSRKAQSDDQKVWAGLEAGAGTFNADFAGSGALASSLNPSGLASAIGSGSFVNPTTSIDQKMSEGVATTLGVGFGMQLSDKWTLESGVAYTSMDNRGSASINVLDVYTIDNNDFINDNTGIEDGSVVGANAREATIEVEKIYDHKVKIRNSVQFASIPLKAGYFVLDRKFSLRVNAGLSANYLVESKLSDPSKQILNGNKLNLYNEWSFDGIGGLELGYSIFNNVDLTLEPNYRHSITPISNSVNSPSRFVVQTGFRYTLN</sequence>
<organism evidence="1 2">
    <name type="scientific">Ekhidna lutea</name>
    <dbReference type="NCBI Taxonomy" id="447679"/>
    <lineage>
        <taxon>Bacteria</taxon>
        <taxon>Pseudomonadati</taxon>
        <taxon>Bacteroidota</taxon>
        <taxon>Cytophagia</taxon>
        <taxon>Cytophagales</taxon>
        <taxon>Reichenbachiellaceae</taxon>
        <taxon>Ekhidna</taxon>
    </lineage>
</organism>
<name>A0A239L6H0_EKHLU</name>
<dbReference type="EMBL" id="FZPD01000005">
    <property type="protein sequence ID" value="SNT25890.1"/>
    <property type="molecule type" value="Genomic_DNA"/>
</dbReference>
<dbReference type="RefSeq" id="WP_089357694.1">
    <property type="nucleotide sequence ID" value="NZ_FZPD01000005.1"/>
</dbReference>
<reference evidence="1 2" key="1">
    <citation type="submission" date="2017-06" db="EMBL/GenBank/DDBJ databases">
        <authorList>
            <person name="Kim H.J."/>
            <person name="Triplett B.A."/>
        </authorList>
    </citation>
    <scope>NUCLEOTIDE SEQUENCE [LARGE SCALE GENOMIC DNA]</scope>
    <source>
        <strain evidence="1 2">DSM 19307</strain>
    </source>
</reference>
<dbReference type="Proteomes" id="UP000198393">
    <property type="component" value="Unassembled WGS sequence"/>
</dbReference>
<keyword evidence="2" id="KW-1185">Reference proteome</keyword>
<evidence type="ECO:0000313" key="2">
    <source>
        <dbReference type="Proteomes" id="UP000198393"/>
    </source>
</evidence>
<gene>
    <name evidence="1" type="ORF">SAMN05421640_3002</name>
</gene>